<feature type="compositionally biased region" description="Polar residues" evidence="1">
    <location>
        <begin position="103"/>
        <end position="114"/>
    </location>
</feature>
<feature type="compositionally biased region" description="Polar residues" evidence="1">
    <location>
        <begin position="45"/>
        <end position="54"/>
    </location>
</feature>
<sequence>MLSLLSFFLYVTFFLSLFSLVSLFSSLFLARSALPPPGAKLAPHTSPQTLTQSLRGLGGDLRHFQPERAHTCHLAPERPSEALTERSTPTPHTGRQRAPASAAPNTRTTSTPHT</sequence>
<reference evidence="2" key="1">
    <citation type="journal article" date="2021" name="Proc. Natl. Acad. Sci. U.S.A.">
        <title>A Catalog of Tens of Thousands of Viruses from Human Metagenomes Reveals Hidden Associations with Chronic Diseases.</title>
        <authorList>
            <person name="Tisza M.J."/>
            <person name="Buck C.B."/>
        </authorList>
    </citation>
    <scope>NUCLEOTIDE SEQUENCE</scope>
    <source>
        <strain evidence="2">Ctesc4</strain>
    </source>
</reference>
<organism evidence="2">
    <name type="scientific">Phage sp. ctesc4</name>
    <dbReference type="NCBI Taxonomy" id="2828008"/>
    <lineage>
        <taxon>Viruses</taxon>
    </lineage>
</organism>
<feature type="region of interest" description="Disordered" evidence="1">
    <location>
        <begin position="37"/>
        <end position="60"/>
    </location>
</feature>
<feature type="compositionally biased region" description="Basic and acidic residues" evidence="1">
    <location>
        <begin position="72"/>
        <end position="84"/>
    </location>
</feature>
<feature type="region of interest" description="Disordered" evidence="1">
    <location>
        <begin position="72"/>
        <end position="114"/>
    </location>
</feature>
<name>A0A8S5TDJ9_9VIRU</name>
<evidence type="ECO:0000313" key="2">
    <source>
        <dbReference type="EMBL" id="DAF61115.1"/>
    </source>
</evidence>
<protein>
    <submittedName>
        <fullName evidence="2">Uncharacterized protein</fullName>
    </submittedName>
</protein>
<dbReference type="EMBL" id="BK032802">
    <property type="protein sequence ID" value="DAF61115.1"/>
    <property type="molecule type" value="Genomic_DNA"/>
</dbReference>
<accession>A0A8S5TDJ9</accession>
<proteinExistence type="predicted"/>
<evidence type="ECO:0000256" key="1">
    <source>
        <dbReference type="SAM" id="MobiDB-lite"/>
    </source>
</evidence>